<sequence length="78" mass="9129">MQLIVPLSNFLIEDYIGTSMISWTTHVAVGGKLRFHLSIGPQLHPFRRHFFFLGHKIEEKTIMATFESKFECVRNHLQ</sequence>
<dbReference type="VEuPathDB" id="FungiDB:BLGHR1_15837"/>
<dbReference type="AlphaFoldDB" id="A0A383UYQ3"/>
<name>A0A383UYQ3_BLUHO</name>
<protein>
    <submittedName>
        <fullName evidence="1">Uncharacterized protein</fullName>
    </submittedName>
</protein>
<dbReference type="EMBL" id="UNSH01000070">
    <property type="protein sequence ID" value="SZF05037.1"/>
    <property type="molecule type" value="Genomic_DNA"/>
</dbReference>
<accession>A0A383UYQ3</accession>
<dbReference type="Proteomes" id="UP000275772">
    <property type="component" value="Unassembled WGS sequence"/>
</dbReference>
<gene>
    <name evidence="1" type="ORF">BLGHR1_15837</name>
</gene>
<evidence type="ECO:0000313" key="2">
    <source>
        <dbReference type="Proteomes" id="UP000275772"/>
    </source>
</evidence>
<proteinExistence type="predicted"/>
<reference evidence="1 2" key="1">
    <citation type="submission" date="2017-11" db="EMBL/GenBank/DDBJ databases">
        <authorList>
            <person name="Kracher B."/>
        </authorList>
    </citation>
    <scope>NUCLEOTIDE SEQUENCE [LARGE SCALE GENOMIC DNA]</scope>
    <source>
        <strain evidence="1 2">RACE1</strain>
    </source>
</reference>
<organism evidence="1 2">
    <name type="scientific">Blumeria hordei</name>
    <name type="common">Barley powdery mildew</name>
    <name type="synonym">Blumeria graminis f. sp. hordei</name>
    <dbReference type="NCBI Taxonomy" id="2867405"/>
    <lineage>
        <taxon>Eukaryota</taxon>
        <taxon>Fungi</taxon>
        <taxon>Dikarya</taxon>
        <taxon>Ascomycota</taxon>
        <taxon>Pezizomycotina</taxon>
        <taxon>Leotiomycetes</taxon>
        <taxon>Erysiphales</taxon>
        <taxon>Erysiphaceae</taxon>
        <taxon>Blumeria</taxon>
    </lineage>
</organism>
<evidence type="ECO:0000313" key="1">
    <source>
        <dbReference type="EMBL" id="SZF05037.1"/>
    </source>
</evidence>